<name>A0A382FC72_9ZZZZ</name>
<feature type="non-terminal residue" evidence="2">
    <location>
        <position position="66"/>
    </location>
</feature>
<organism evidence="2">
    <name type="scientific">marine metagenome</name>
    <dbReference type="NCBI Taxonomy" id="408172"/>
    <lineage>
        <taxon>unclassified sequences</taxon>
        <taxon>metagenomes</taxon>
        <taxon>ecological metagenomes</taxon>
    </lineage>
</organism>
<accession>A0A382FC72</accession>
<evidence type="ECO:0000313" key="2">
    <source>
        <dbReference type="EMBL" id="SVB60285.1"/>
    </source>
</evidence>
<feature type="transmembrane region" description="Helical" evidence="1">
    <location>
        <begin position="41"/>
        <end position="62"/>
    </location>
</feature>
<evidence type="ECO:0000256" key="1">
    <source>
        <dbReference type="SAM" id="Phobius"/>
    </source>
</evidence>
<feature type="transmembrane region" description="Helical" evidence="1">
    <location>
        <begin position="12"/>
        <end position="29"/>
    </location>
</feature>
<reference evidence="2" key="1">
    <citation type="submission" date="2018-05" db="EMBL/GenBank/DDBJ databases">
        <authorList>
            <person name="Lanie J.A."/>
            <person name="Ng W.-L."/>
            <person name="Kazmierczak K.M."/>
            <person name="Andrzejewski T.M."/>
            <person name="Davidsen T.M."/>
            <person name="Wayne K.J."/>
            <person name="Tettelin H."/>
            <person name="Glass J.I."/>
            <person name="Rusch D."/>
            <person name="Podicherti R."/>
            <person name="Tsui H.-C.T."/>
            <person name="Winkler M.E."/>
        </authorList>
    </citation>
    <scope>NUCLEOTIDE SEQUENCE</scope>
</reference>
<dbReference type="EMBL" id="UINC01049028">
    <property type="protein sequence ID" value="SVB60285.1"/>
    <property type="molecule type" value="Genomic_DNA"/>
</dbReference>
<evidence type="ECO:0008006" key="3">
    <source>
        <dbReference type="Google" id="ProtNLM"/>
    </source>
</evidence>
<keyword evidence="1" id="KW-0812">Transmembrane</keyword>
<proteinExistence type="predicted"/>
<dbReference type="AlphaFoldDB" id="A0A382FC72"/>
<sequence>MMEPQRRSRRWIVVVYLGLLALVIPWYWPADDTRHAFGLPLWVIVTLIALLVTSVFTAWVFLTSPE</sequence>
<keyword evidence="1" id="KW-0472">Membrane</keyword>
<keyword evidence="1" id="KW-1133">Transmembrane helix</keyword>
<protein>
    <recommendedName>
        <fullName evidence="3">DUF3311 domain-containing protein</fullName>
    </recommendedName>
</protein>
<gene>
    <name evidence="2" type="ORF">METZ01_LOCUS213139</name>
</gene>